<evidence type="ECO:0000259" key="16">
    <source>
        <dbReference type="Pfam" id="PF22468"/>
    </source>
</evidence>
<evidence type="ECO:0000256" key="1">
    <source>
        <dbReference type="ARBA" id="ARBA00004766"/>
    </source>
</evidence>
<dbReference type="InterPro" id="IPR001048">
    <property type="entry name" value="Asp/Glu/Uridylate_kinase"/>
</dbReference>
<dbReference type="GO" id="GO:0005524">
    <property type="term" value="F:ATP binding"/>
    <property type="evidence" value="ECO:0007669"/>
    <property type="project" value="UniProtKB-KW"/>
</dbReference>
<evidence type="ECO:0000256" key="9">
    <source>
        <dbReference type="ARBA" id="ARBA00022840"/>
    </source>
</evidence>
<evidence type="ECO:0000256" key="8">
    <source>
        <dbReference type="ARBA" id="ARBA00022777"/>
    </source>
</evidence>
<dbReference type="SUPFAM" id="SSF55021">
    <property type="entry name" value="ACT-like"/>
    <property type="match status" value="1"/>
</dbReference>
<dbReference type="PIRSF" id="PIRSF000726">
    <property type="entry name" value="Asp_kin"/>
    <property type="match status" value="1"/>
</dbReference>
<dbReference type="Pfam" id="PF22468">
    <property type="entry name" value="ACT_9"/>
    <property type="match status" value="1"/>
</dbReference>
<dbReference type="GO" id="GO:0009088">
    <property type="term" value="P:threonine biosynthetic process"/>
    <property type="evidence" value="ECO:0007669"/>
    <property type="project" value="UniProtKB-UniPathway"/>
</dbReference>
<evidence type="ECO:0000256" key="3">
    <source>
        <dbReference type="ARBA" id="ARBA00005139"/>
    </source>
</evidence>
<feature type="domain" description="Aspartate/glutamate/uridylate kinase" evidence="15">
    <location>
        <begin position="3"/>
        <end position="236"/>
    </location>
</feature>
<evidence type="ECO:0000256" key="7">
    <source>
        <dbReference type="ARBA" id="ARBA00022741"/>
    </source>
</evidence>
<comment type="pathway">
    <text evidence="1 14">Amino-acid biosynthesis; L-lysine biosynthesis via DAP pathway; (S)-tetrahydrodipicolinate from L-aspartate: step 1/4.</text>
</comment>
<feature type="binding site" evidence="12">
    <location>
        <position position="190"/>
    </location>
    <ligand>
        <name>ATP</name>
        <dbReference type="ChEBI" id="CHEBI:30616"/>
    </ligand>
</feature>
<proteinExistence type="inferred from homology"/>
<dbReference type="PROSITE" id="PS00324">
    <property type="entry name" value="ASPARTOKINASE"/>
    <property type="match status" value="1"/>
</dbReference>
<dbReference type="Gene3D" id="3.40.1160.10">
    <property type="entry name" value="Acetylglutamate kinase-like"/>
    <property type="match status" value="1"/>
</dbReference>
<dbReference type="UniPathway" id="UPA00050">
    <property type="reaction ID" value="UER00461"/>
</dbReference>
<evidence type="ECO:0000313" key="18">
    <source>
        <dbReference type="Proteomes" id="UP000560980"/>
    </source>
</evidence>
<evidence type="ECO:0000256" key="5">
    <source>
        <dbReference type="ARBA" id="ARBA00022605"/>
    </source>
</evidence>
<dbReference type="GO" id="GO:0009090">
    <property type="term" value="P:homoserine biosynthetic process"/>
    <property type="evidence" value="ECO:0007669"/>
    <property type="project" value="TreeGrafter"/>
</dbReference>
<feature type="binding site" evidence="12">
    <location>
        <begin position="179"/>
        <end position="180"/>
    </location>
    <ligand>
        <name>ATP</name>
        <dbReference type="ChEBI" id="CHEBI:30616"/>
    </ligand>
</feature>
<evidence type="ECO:0000256" key="13">
    <source>
        <dbReference type="RuleBase" id="RU003448"/>
    </source>
</evidence>
<feature type="binding site" evidence="12">
    <location>
        <position position="80"/>
    </location>
    <ligand>
        <name>substrate</name>
    </ligand>
</feature>
<gene>
    <name evidence="17" type="primary">lysC</name>
    <name evidence="17" type="ORF">SISI_0299</name>
</gene>
<organism evidence="17 18">
    <name type="scientific">Candidatus Portiera aleyrodidarum</name>
    <name type="common">primary endosymbiont of Bemisia tabaci</name>
    <dbReference type="NCBI Taxonomy" id="91844"/>
    <lineage>
        <taxon>Bacteria</taxon>
        <taxon>Pseudomonadati</taxon>
        <taxon>Pseudomonadota</taxon>
        <taxon>Gammaproteobacteria</taxon>
        <taxon>Candidatus Johnevansiales</taxon>
        <taxon>Candidatus Johnevansiaceae</taxon>
        <taxon>Candidatus Portiera</taxon>
    </lineage>
</organism>
<keyword evidence="7 12" id="KW-0547">Nucleotide-binding</keyword>
<name>A0A6S6RSN0_9GAMM</name>
<dbReference type="InterPro" id="IPR041740">
    <property type="entry name" value="AKii-LysC-BS"/>
</dbReference>
<dbReference type="NCBIfam" id="NF005155">
    <property type="entry name" value="PRK06635.1-4"/>
    <property type="match status" value="1"/>
</dbReference>
<comment type="catalytic activity">
    <reaction evidence="11 13">
        <text>L-aspartate + ATP = 4-phospho-L-aspartate + ADP</text>
        <dbReference type="Rhea" id="RHEA:23776"/>
        <dbReference type="ChEBI" id="CHEBI:29991"/>
        <dbReference type="ChEBI" id="CHEBI:30616"/>
        <dbReference type="ChEBI" id="CHEBI:57535"/>
        <dbReference type="ChEBI" id="CHEBI:456216"/>
        <dbReference type="EC" id="2.7.2.4"/>
    </reaction>
</comment>
<evidence type="ECO:0000256" key="10">
    <source>
        <dbReference type="ARBA" id="ARBA00023154"/>
    </source>
</evidence>
<keyword evidence="6 13" id="KW-0808">Transferase</keyword>
<dbReference type="InterPro" id="IPR054352">
    <property type="entry name" value="ACT_Aspartokinase"/>
</dbReference>
<dbReference type="Gene3D" id="3.30.2130.10">
    <property type="entry name" value="VC0802-like"/>
    <property type="match status" value="1"/>
</dbReference>
<dbReference type="PANTHER" id="PTHR21499:SF3">
    <property type="entry name" value="ASPARTOKINASE"/>
    <property type="match status" value="1"/>
</dbReference>
<dbReference type="NCBIfam" id="TIGR00657">
    <property type="entry name" value="asp_kinases"/>
    <property type="match status" value="1"/>
</dbReference>
<dbReference type="InterPro" id="IPR001341">
    <property type="entry name" value="Asp_kinase"/>
</dbReference>
<dbReference type="UniPathway" id="UPA00051">
    <property type="reaction ID" value="UER00462"/>
</dbReference>
<accession>A0A6S6RSN0</accession>
<evidence type="ECO:0000256" key="4">
    <source>
        <dbReference type="ARBA" id="ARBA00010122"/>
    </source>
</evidence>
<evidence type="ECO:0000256" key="12">
    <source>
        <dbReference type="PIRSR" id="PIRSR000726-1"/>
    </source>
</evidence>
<keyword evidence="10" id="KW-0457">Lysine biosynthesis</keyword>
<dbReference type="InterPro" id="IPR005260">
    <property type="entry name" value="Asp_kin_monofn"/>
</dbReference>
<comment type="similarity">
    <text evidence="4 13">Belongs to the aspartokinase family.</text>
</comment>
<reference evidence="17 18" key="1">
    <citation type="submission" date="2019-12" db="EMBL/GenBank/DDBJ databases">
        <authorList>
            <person name="Santos-Garcia D."/>
            <person name="Santos-Garcia D."/>
            <person name="Santos-Garcia D."/>
        </authorList>
    </citation>
    <scope>NUCLEOTIDE SEQUENCE [LARGE SCALE GENOMIC DNA]</scope>
    <source>
        <strain evidence="17">SiSi</strain>
    </source>
</reference>
<dbReference type="Proteomes" id="UP000560980">
    <property type="component" value="Unassembled WGS sequence"/>
</dbReference>
<feature type="binding site" evidence="12">
    <location>
        <begin position="7"/>
        <end position="10"/>
    </location>
    <ligand>
        <name>ATP</name>
        <dbReference type="ChEBI" id="CHEBI:30616"/>
    </ligand>
</feature>
<evidence type="ECO:0000256" key="6">
    <source>
        <dbReference type="ARBA" id="ARBA00022679"/>
    </source>
</evidence>
<dbReference type="NCBIfam" id="NF005154">
    <property type="entry name" value="PRK06635.1-2"/>
    <property type="match status" value="1"/>
</dbReference>
<evidence type="ECO:0000256" key="14">
    <source>
        <dbReference type="RuleBase" id="RU004249"/>
    </source>
</evidence>
<dbReference type="CDD" id="cd04261">
    <property type="entry name" value="AAK_AKii-LysC-BS"/>
    <property type="match status" value="1"/>
</dbReference>
<keyword evidence="8 13" id="KW-0418">Kinase</keyword>
<feature type="binding site" evidence="12">
    <location>
        <position position="47"/>
    </location>
    <ligand>
        <name>substrate</name>
    </ligand>
</feature>
<keyword evidence="5 14" id="KW-0028">Amino-acid biosynthesis</keyword>
<dbReference type="InterPro" id="IPR036393">
    <property type="entry name" value="AceGlu_kinase-like_sf"/>
</dbReference>
<evidence type="ECO:0000256" key="2">
    <source>
        <dbReference type="ARBA" id="ARBA00004986"/>
    </source>
</evidence>
<evidence type="ECO:0000313" key="17">
    <source>
        <dbReference type="EMBL" id="CAA3710909.1"/>
    </source>
</evidence>
<dbReference type="EMBL" id="CACTJB010000009">
    <property type="protein sequence ID" value="CAA3710909.1"/>
    <property type="molecule type" value="Genomic_DNA"/>
</dbReference>
<dbReference type="EC" id="2.7.2.4" evidence="13"/>
<keyword evidence="9 12" id="KW-0067">ATP-binding</keyword>
<feature type="binding site" evidence="12">
    <location>
        <begin position="215"/>
        <end position="216"/>
    </location>
    <ligand>
        <name>ATP</name>
        <dbReference type="ChEBI" id="CHEBI:30616"/>
    </ligand>
</feature>
<comment type="pathway">
    <text evidence="2 14">Amino-acid biosynthesis; L-methionine biosynthesis via de novo pathway; L-homoserine from L-aspartate: step 1/3.</text>
</comment>
<feature type="domain" description="Aspartokinase ACT" evidence="16">
    <location>
        <begin position="353"/>
        <end position="411"/>
    </location>
</feature>
<dbReference type="GO" id="GO:0009089">
    <property type="term" value="P:lysine biosynthetic process via diaminopimelate"/>
    <property type="evidence" value="ECO:0007669"/>
    <property type="project" value="UniProtKB-UniPathway"/>
</dbReference>
<evidence type="ECO:0000259" key="15">
    <source>
        <dbReference type="Pfam" id="PF00696"/>
    </source>
</evidence>
<dbReference type="InterPro" id="IPR018042">
    <property type="entry name" value="Aspartate_kinase_CS"/>
</dbReference>
<sequence length="422" mass="46891">MGIIVQKFGGTSVGSIKNIKNIAKQLKLFYKKKQKLIVVVSAMSGETNRLLILAKKLYNEQQVNNIYNNRELDILISTGEQITMSLLSMALNMLGVKSKSYTGAQLSIFTDSVYTKARIQHIDTSIINKDINNNILVIVAGFQGIDKYGNITTLGRGGSDTTATALASAIKADECQIYTDVSGVYTTDPRLCNKSSLISYITVEEMLELSSLGSKVLQTRSVEFAVKTNIPLRVLSIFDNNPGTLIIKKRSILENIIEKQVISGITYNCKEAKTTVFVTDVVPGACYKFLKKLKEYNIESNIQNKKKIQKKFVITFTISKDYYKTTKMYNILQEYVCNNLGGKLSCDNKIVIISIVGVGINSHKYIAKKILSNLEKTGIILILVSTSEIKLSIIINENYTALAVKVLHTAFNLDINSIKEEI</sequence>
<comment type="pathway">
    <text evidence="3 14">Amino-acid biosynthesis; L-threonine biosynthesis; L-threonine from L-aspartate: step 1/5.</text>
</comment>
<evidence type="ECO:0000256" key="11">
    <source>
        <dbReference type="ARBA" id="ARBA00047872"/>
    </source>
</evidence>
<dbReference type="GO" id="GO:0004072">
    <property type="term" value="F:aspartate kinase activity"/>
    <property type="evidence" value="ECO:0007669"/>
    <property type="project" value="UniProtKB-EC"/>
</dbReference>
<feature type="binding site" evidence="12">
    <location>
        <position position="185"/>
    </location>
    <ligand>
        <name>ATP</name>
        <dbReference type="ChEBI" id="CHEBI:30616"/>
    </ligand>
</feature>
<dbReference type="SUPFAM" id="SSF53633">
    <property type="entry name" value="Carbamate kinase-like"/>
    <property type="match status" value="1"/>
</dbReference>
<dbReference type="UniPathway" id="UPA00034">
    <property type="reaction ID" value="UER00015"/>
</dbReference>
<dbReference type="InterPro" id="IPR045865">
    <property type="entry name" value="ACT-like_dom_sf"/>
</dbReference>
<comment type="caution">
    <text evidence="17">The sequence shown here is derived from an EMBL/GenBank/DDBJ whole genome shotgun (WGS) entry which is preliminary data.</text>
</comment>
<dbReference type="GO" id="GO:0005829">
    <property type="term" value="C:cytosol"/>
    <property type="evidence" value="ECO:0007669"/>
    <property type="project" value="TreeGrafter"/>
</dbReference>
<dbReference type="RefSeq" id="WP_183043065.1">
    <property type="nucleotide sequence ID" value="NZ_CACTJB010000009.1"/>
</dbReference>
<dbReference type="PANTHER" id="PTHR21499">
    <property type="entry name" value="ASPARTATE KINASE"/>
    <property type="match status" value="1"/>
</dbReference>
<dbReference type="AlphaFoldDB" id="A0A6S6RSN0"/>
<protein>
    <recommendedName>
        <fullName evidence="13">Aspartokinase</fullName>
        <ecNumber evidence="13">2.7.2.4</ecNumber>
    </recommendedName>
</protein>
<dbReference type="Pfam" id="PF00696">
    <property type="entry name" value="AA_kinase"/>
    <property type="match status" value="1"/>
</dbReference>
<dbReference type="FunFam" id="3.40.1160.10:FF:000002">
    <property type="entry name" value="Aspartokinase"/>
    <property type="match status" value="1"/>
</dbReference>